<organism evidence="8 9">
    <name type="scientific">Marinococcus luteus</name>
    <dbReference type="NCBI Taxonomy" id="1122204"/>
    <lineage>
        <taxon>Bacteria</taxon>
        <taxon>Bacillati</taxon>
        <taxon>Bacillota</taxon>
        <taxon>Bacilli</taxon>
        <taxon>Bacillales</taxon>
        <taxon>Bacillaceae</taxon>
        <taxon>Marinococcus</taxon>
    </lineage>
</organism>
<dbReference type="EMBL" id="FNNC01000001">
    <property type="protein sequence ID" value="SDW03365.1"/>
    <property type="molecule type" value="Genomic_DNA"/>
</dbReference>
<evidence type="ECO:0000256" key="6">
    <source>
        <dbReference type="HAMAP-Rule" id="MF_01208"/>
    </source>
</evidence>
<dbReference type="InterPro" id="IPR000836">
    <property type="entry name" value="PRTase_dom"/>
</dbReference>
<comment type="subunit">
    <text evidence="6">Homodimer.</text>
</comment>
<comment type="caution">
    <text evidence="6">Lacks conserved residue(s) required for the propagation of feature annotation.</text>
</comment>
<dbReference type="PANTHER" id="PTHR19278:SF9">
    <property type="entry name" value="URIDINE 5'-MONOPHOSPHATE SYNTHASE"/>
    <property type="match status" value="1"/>
</dbReference>
<dbReference type="UniPathway" id="UPA00070">
    <property type="reaction ID" value="UER00119"/>
</dbReference>
<dbReference type="GO" id="GO:0000287">
    <property type="term" value="F:magnesium ion binding"/>
    <property type="evidence" value="ECO:0007669"/>
    <property type="project" value="UniProtKB-UniRule"/>
</dbReference>
<dbReference type="RefSeq" id="WP_091610243.1">
    <property type="nucleotide sequence ID" value="NZ_FNNC01000001.1"/>
</dbReference>
<dbReference type="AlphaFoldDB" id="A0A1H2Q8F1"/>
<evidence type="ECO:0000259" key="7">
    <source>
        <dbReference type="Pfam" id="PF00156"/>
    </source>
</evidence>
<keyword evidence="3 6" id="KW-0328">Glycosyltransferase</keyword>
<keyword evidence="4 6" id="KW-0808">Transferase</keyword>
<feature type="binding site" evidence="6">
    <location>
        <position position="126"/>
    </location>
    <ligand>
        <name>orotate</name>
        <dbReference type="ChEBI" id="CHEBI:30839"/>
    </ligand>
</feature>
<dbReference type="Gene3D" id="3.40.50.2020">
    <property type="match status" value="1"/>
</dbReference>
<dbReference type="NCBIfam" id="TIGR00336">
    <property type="entry name" value="pyrE"/>
    <property type="match status" value="1"/>
</dbReference>
<gene>
    <name evidence="6" type="primary">pyrE</name>
    <name evidence="8" type="ORF">SAMN05421781_0201</name>
</gene>
<dbReference type="InterPro" id="IPR029057">
    <property type="entry name" value="PRTase-like"/>
</dbReference>
<feature type="binding site" evidence="6">
    <location>
        <position position="102"/>
    </location>
    <ligand>
        <name>5-phospho-alpha-D-ribose 1-diphosphate</name>
        <dbReference type="ChEBI" id="CHEBI:58017"/>
        <note>ligand shared between dimeric partners</note>
    </ligand>
</feature>
<dbReference type="CDD" id="cd06223">
    <property type="entry name" value="PRTases_typeI"/>
    <property type="match status" value="1"/>
</dbReference>
<dbReference type="EC" id="2.4.2.10" evidence="2 6"/>
<dbReference type="InterPro" id="IPR023031">
    <property type="entry name" value="OPRT"/>
</dbReference>
<keyword evidence="5 6" id="KW-0665">Pyrimidine biosynthesis</keyword>
<evidence type="ECO:0000256" key="5">
    <source>
        <dbReference type="ARBA" id="ARBA00022975"/>
    </source>
</evidence>
<evidence type="ECO:0000313" key="9">
    <source>
        <dbReference type="Proteomes" id="UP000199488"/>
    </source>
</evidence>
<evidence type="ECO:0000256" key="3">
    <source>
        <dbReference type="ARBA" id="ARBA00022676"/>
    </source>
</evidence>
<comment type="function">
    <text evidence="6">Catalyzes the transfer of a ribosyl phosphate group from 5-phosphoribose 1-diphosphate to orotate, leading to the formation of orotidine monophosphate (OMP).</text>
</comment>
<dbReference type="Pfam" id="PF00156">
    <property type="entry name" value="Pribosyltran"/>
    <property type="match status" value="1"/>
</dbReference>
<feature type="binding site" description="in other chain" evidence="6">
    <location>
        <begin position="122"/>
        <end position="130"/>
    </location>
    <ligand>
        <name>5-phospho-alpha-D-ribose 1-diphosphate</name>
        <dbReference type="ChEBI" id="CHEBI:58017"/>
        <note>ligand shared between dimeric partners</note>
    </ligand>
</feature>
<proteinExistence type="inferred from homology"/>
<dbReference type="SUPFAM" id="SSF53271">
    <property type="entry name" value="PRTase-like"/>
    <property type="match status" value="1"/>
</dbReference>
<dbReference type="GO" id="GO:0019856">
    <property type="term" value="P:pyrimidine nucleobase biosynthetic process"/>
    <property type="evidence" value="ECO:0007669"/>
    <property type="project" value="TreeGrafter"/>
</dbReference>
<dbReference type="GO" id="GO:0044205">
    <property type="term" value="P:'de novo' UMP biosynthetic process"/>
    <property type="evidence" value="ECO:0007669"/>
    <property type="project" value="UniProtKB-UniRule"/>
</dbReference>
<evidence type="ECO:0000313" key="8">
    <source>
        <dbReference type="EMBL" id="SDW03365.1"/>
    </source>
</evidence>
<sequence>MQNEALLSRDLLTIEAVTLRPDEPFTWSSGIRSPIYCDNRLTLSYPDVRTRVAEGLAELIRTNYPDATIVAGTATAGIAHAALAADKLGLPMCYVRGSSKSHGKGNQIEGRVTPEDKVVIVEDLISTGKSMITVQQALLDAGADVLGAAAIFTYELEEAGRQLKEAQLPSKTLTNYSALIQIAAEEGYVQEKDIERLQEWKQAPGSWA</sequence>
<dbReference type="GO" id="GO:0004588">
    <property type="term" value="F:orotate phosphoribosyltransferase activity"/>
    <property type="evidence" value="ECO:0007669"/>
    <property type="project" value="UniProtKB-UniRule"/>
</dbReference>
<feature type="domain" description="Phosphoribosyltransferase" evidence="7">
    <location>
        <begin position="52"/>
        <end position="154"/>
    </location>
</feature>
<dbReference type="InterPro" id="IPR004467">
    <property type="entry name" value="Or_phspho_trans_dom"/>
</dbReference>
<reference evidence="8 9" key="1">
    <citation type="submission" date="2016-10" db="EMBL/GenBank/DDBJ databases">
        <authorList>
            <person name="de Groot N.N."/>
        </authorList>
    </citation>
    <scope>NUCLEOTIDE SEQUENCE [LARGE SCALE GENOMIC DNA]</scope>
    <source>
        <strain evidence="8 9">DSM 23126</strain>
    </source>
</reference>
<feature type="binding site" evidence="6">
    <location>
        <position position="96"/>
    </location>
    <ligand>
        <name>5-phospho-alpha-D-ribose 1-diphosphate</name>
        <dbReference type="ChEBI" id="CHEBI:58017"/>
        <note>ligand shared between dimeric partners</note>
    </ligand>
</feature>
<comment type="cofactor">
    <cofactor evidence="6">
        <name>Mg(2+)</name>
        <dbReference type="ChEBI" id="CHEBI:18420"/>
    </cofactor>
</comment>
<name>A0A1H2Q8F1_9BACI</name>
<keyword evidence="9" id="KW-1185">Reference proteome</keyword>
<feature type="binding site" evidence="6">
    <location>
        <position position="100"/>
    </location>
    <ligand>
        <name>5-phospho-alpha-D-ribose 1-diphosphate</name>
        <dbReference type="ChEBI" id="CHEBI:58017"/>
        <note>ligand shared between dimeric partners</note>
    </ligand>
</feature>
<evidence type="ECO:0000256" key="1">
    <source>
        <dbReference type="ARBA" id="ARBA00004889"/>
    </source>
</evidence>
<dbReference type="STRING" id="1122204.SAMN05421781_0201"/>
<dbReference type="PANTHER" id="PTHR19278">
    <property type="entry name" value="OROTATE PHOSPHORIBOSYLTRANSFERASE"/>
    <property type="match status" value="1"/>
</dbReference>
<comment type="pathway">
    <text evidence="1 6">Pyrimidine metabolism; UMP biosynthesis via de novo pathway; UMP from orotate: step 1/2.</text>
</comment>
<evidence type="ECO:0000256" key="2">
    <source>
        <dbReference type="ARBA" id="ARBA00011971"/>
    </source>
</evidence>
<evidence type="ECO:0000256" key="4">
    <source>
        <dbReference type="ARBA" id="ARBA00022679"/>
    </source>
</evidence>
<dbReference type="Proteomes" id="UP000199488">
    <property type="component" value="Unassembled WGS sequence"/>
</dbReference>
<dbReference type="HAMAP" id="MF_01208">
    <property type="entry name" value="PyrE"/>
    <property type="match status" value="1"/>
</dbReference>
<protein>
    <recommendedName>
        <fullName evidence="2 6">Orotate phosphoribosyltransferase</fullName>
        <shortName evidence="6">OPRT</shortName>
        <shortName evidence="6">OPRTase</shortName>
        <ecNumber evidence="2 6">2.4.2.10</ecNumber>
    </recommendedName>
</protein>
<comment type="similarity">
    <text evidence="6">Belongs to the purine/pyrimidine phosphoribosyltransferase family. PyrE subfamily.</text>
</comment>
<dbReference type="OrthoDB" id="9802134at2"/>
<accession>A0A1H2Q8F1</accession>
<comment type="catalytic activity">
    <reaction evidence="6">
        <text>orotidine 5'-phosphate + diphosphate = orotate + 5-phospho-alpha-D-ribose 1-diphosphate</text>
        <dbReference type="Rhea" id="RHEA:10380"/>
        <dbReference type="ChEBI" id="CHEBI:30839"/>
        <dbReference type="ChEBI" id="CHEBI:33019"/>
        <dbReference type="ChEBI" id="CHEBI:57538"/>
        <dbReference type="ChEBI" id="CHEBI:58017"/>
        <dbReference type="EC" id="2.4.2.10"/>
    </reaction>
</comment>
<keyword evidence="6" id="KW-0460">Magnesium</keyword>